<dbReference type="PRINTS" id="PR00120">
    <property type="entry name" value="HATPASE"/>
</dbReference>
<dbReference type="Pfam" id="PF00690">
    <property type="entry name" value="Cation_ATPase_N"/>
    <property type="match status" value="1"/>
</dbReference>
<protein>
    <submittedName>
        <fullName evidence="10">Cation-transporting ATPase</fullName>
    </submittedName>
</protein>
<feature type="transmembrane region" description="Helical" evidence="8">
    <location>
        <begin position="788"/>
        <end position="809"/>
    </location>
</feature>
<dbReference type="InterPro" id="IPR059000">
    <property type="entry name" value="ATPase_P-type_domA"/>
</dbReference>
<dbReference type="InterPro" id="IPR023214">
    <property type="entry name" value="HAD_sf"/>
</dbReference>
<dbReference type="GO" id="GO:0016020">
    <property type="term" value="C:membrane"/>
    <property type="evidence" value="ECO:0007669"/>
    <property type="project" value="UniProtKB-SubCell"/>
</dbReference>
<dbReference type="PANTHER" id="PTHR42861">
    <property type="entry name" value="CALCIUM-TRANSPORTING ATPASE"/>
    <property type="match status" value="1"/>
</dbReference>
<dbReference type="InterPro" id="IPR023299">
    <property type="entry name" value="ATPase_P-typ_cyto_dom_N"/>
</dbReference>
<evidence type="ECO:0000256" key="3">
    <source>
        <dbReference type="ARBA" id="ARBA00022741"/>
    </source>
</evidence>
<dbReference type="AlphaFoldDB" id="A0A2M6T0Q5"/>
<dbReference type="PRINTS" id="PR00119">
    <property type="entry name" value="CATATPASE"/>
</dbReference>
<gene>
    <name evidence="10" type="ORF">COT34_02010</name>
</gene>
<dbReference type="Pfam" id="PF00689">
    <property type="entry name" value="Cation_ATPase_C"/>
    <property type="match status" value="1"/>
</dbReference>
<keyword evidence="2 8" id="KW-0812">Transmembrane</keyword>
<dbReference type="InterPro" id="IPR036412">
    <property type="entry name" value="HAD-like_sf"/>
</dbReference>
<dbReference type="NCBIfam" id="TIGR01494">
    <property type="entry name" value="ATPase_P-type"/>
    <property type="match status" value="2"/>
</dbReference>
<evidence type="ECO:0000256" key="1">
    <source>
        <dbReference type="ARBA" id="ARBA00004141"/>
    </source>
</evidence>
<dbReference type="Gene3D" id="1.20.1110.10">
    <property type="entry name" value="Calcium-transporting ATPase, transmembrane domain"/>
    <property type="match status" value="1"/>
</dbReference>
<keyword evidence="5" id="KW-1278">Translocase</keyword>
<comment type="subcellular location">
    <subcellularLocation>
        <location evidence="1">Membrane</location>
        <topology evidence="1">Multi-pass membrane protein</topology>
    </subcellularLocation>
</comment>
<evidence type="ECO:0000256" key="2">
    <source>
        <dbReference type="ARBA" id="ARBA00022692"/>
    </source>
</evidence>
<dbReference type="SMART" id="SM00831">
    <property type="entry name" value="Cation_ATPase_N"/>
    <property type="match status" value="1"/>
</dbReference>
<dbReference type="Pfam" id="PF00122">
    <property type="entry name" value="E1-E2_ATPase"/>
    <property type="match status" value="1"/>
</dbReference>
<keyword evidence="4" id="KW-0067">ATP-binding</keyword>
<comment type="caution">
    <text evidence="10">The sequence shown here is derived from an EMBL/GenBank/DDBJ whole genome shotgun (WGS) entry which is preliminary data.</text>
</comment>
<dbReference type="EMBL" id="PEYE01000035">
    <property type="protein sequence ID" value="PIS38745.1"/>
    <property type="molecule type" value="Genomic_DNA"/>
</dbReference>
<dbReference type="Pfam" id="PF13246">
    <property type="entry name" value="Cation_ATPase"/>
    <property type="match status" value="1"/>
</dbReference>
<feature type="transmembrane region" description="Helical" evidence="8">
    <location>
        <begin position="821"/>
        <end position="845"/>
    </location>
</feature>
<feature type="transmembrane region" description="Helical" evidence="8">
    <location>
        <begin position="686"/>
        <end position="705"/>
    </location>
</feature>
<evidence type="ECO:0000256" key="4">
    <source>
        <dbReference type="ARBA" id="ARBA00022840"/>
    </source>
</evidence>
<feature type="transmembrane region" description="Helical" evidence="8">
    <location>
        <begin position="283"/>
        <end position="310"/>
    </location>
</feature>
<feature type="transmembrane region" description="Helical" evidence="8">
    <location>
        <begin position="75"/>
        <end position="108"/>
    </location>
</feature>
<feature type="domain" description="Cation-transporting P-type ATPase N-terminal" evidence="9">
    <location>
        <begin position="18"/>
        <end position="91"/>
    </location>
</feature>
<dbReference type="GO" id="GO:0016887">
    <property type="term" value="F:ATP hydrolysis activity"/>
    <property type="evidence" value="ECO:0007669"/>
    <property type="project" value="InterPro"/>
</dbReference>
<dbReference type="InterPro" id="IPR006068">
    <property type="entry name" value="ATPase_P-typ_cation-transptr_C"/>
</dbReference>
<evidence type="ECO:0000313" key="10">
    <source>
        <dbReference type="EMBL" id="PIS38745.1"/>
    </source>
</evidence>
<proteinExistence type="predicted"/>
<dbReference type="Gene3D" id="3.40.1110.10">
    <property type="entry name" value="Calcium-transporting ATPase, cytoplasmic domain N"/>
    <property type="match status" value="1"/>
</dbReference>
<dbReference type="InterPro" id="IPR001757">
    <property type="entry name" value="P_typ_ATPase"/>
</dbReference>
<dbReference type="InterPro" id="IPR008250">
    <property type="entry name" value="ATPase_P-typ_transduc_dom_A_sf"/>
</dbReference>
<evidence type="ECO:0000256" key="8">
    <source>
        <dbReference type="SAM" id="Phobius"/>
    </source>
</evidence>
<evidence type="ECO:0000259" key="9">
    <source>
        <dbReference type="SMART" id="SM00831"/>
    </source>
</evidence>
<evidence type="ECO:0000313" key="11">
    <source>
        <dbReference type="Proteomes" id="UP000229390"/>
    </source>
</evidence>
<dbReference type="Proteomes" id="UP000229390">
    <property type="component" value="Unassembled WGS sequence"/>
</dbReference>
<dbReference type="InterPro" id="IPR018303">
    <property type="entry name" value="ATPase_P-typ_P_site"/>
</dbReference>
<sequence length="855" mass="94921">MNNGKGFIKQISTASFYKYTGRSAEEVLHEFQVETENGLTEKEAEKRLKVYGPNETKIKEVGLWDIFLRQFKSPFFYLLFFAALTAFLIGEIIDGAVILIFAVVNVTLGFFQEDRARKAGTFLKKYISAKTRVLREGKEKVIDKSFLVPGDIVFLETGDIVPADLRVLTVENFLIDESILSGESVPVAKSADQLPTEVKEIFEAKNILFAGTAVISGEARALVIATARNTVLGEITRLTAGISWESVYEKNLLNFCQLILKIVTSTIVFVFLANLLVKGSENLLDFSVFCIALVVSIIPEALPLVATFALSEGAIKMAKQKVVVKRLSAVEDLGNIEVLCADKTGTLTENKLILENVFSSDKNKCLLYGLLASSYIKEEIESAPNPFDASLYAAAPKETCNILKDYKGIAEIPFEANRLRTGMLVVGKNGEKLLIVKGAAEAVLARCVNFEIGWEKEKITRDIQEEGREGKRILVVAFKDFTKNDFNEEDEKELTFLGYLSFFDPLKKTAKNAINLAKALGVMIKIVTGDSKEVAGYIAKDVGLVTDPEMVILGEKLDSLDKANFEKTCEEFSVFARISSQTKYRIVEALQKKYEVGFLGEGVNDAPALKIAHLAIVVPGAAAVSQEAADIILLKRNLHVVIDGIKEGRHIFANINKYIKCTLASNFGNFYSIAVIALMIPYLPMLPIQILLVNLLSDFPLIAVASDTVDIAELRKPKLYQLNRILPLIIFLALVSSIFDLIFFFIFHRVEPSLLRTLWFIESILTEIALIFSIRTAKFFLKTKAPSIILIGLSIFTITTTILLPFTAFGHKTFHFVSPSVHSLLAVLALIGCYFVVSEAVKLAYFRIKKNNFRN</sequence>
<name>A0A2M6T0Q5_9BACT</name>
<dbReference type="SFLD" id="SFLDF00027">
    <property type="entry name" value="p-type_atpase"/>
    <property type="match status" value="1"/>
</dbReference>
<dbReference type="InterPro" id="IPR023298">
    <property type="entry name" value="ATPase_P-typ_TM_dom_sf"/>
</dbReference>
<dbReference type="Gene3D" id="3.40.50.1000">
    <property type="entry name" value="HAD superfamily/HAD-like"/>
    <property type="match status" value="1"/>
</dbReference>
<dbReference type="SUPFAM" id="SSF81665">
    <property type="entry name" value="Calcium ATPase, transmembrane domain M"/>
    <property type="match status" value="1"/>
</dbReference>
<keyword evidence="6 8" id="KW-1133">Transmembrane helix</keyword>
<feature type="transmembrane region" description="Helical" evidence="8">
    <location>
        <begin position="725"/>
        <end position="747"/>
    </location>
</feature>
<dbReference type="SUPFAM" id="SSF81653">
    <property type="entry name" value="Calcium ATPase, transduction domain A"/>
    <property type="match status" value="1"/>
</dbReference>
<organism evidence="10 11">
    <name type="scientific">Candidatus Nealsonbacteria bacterium CG08_land_8_20_14_0_20_43_11</name>
    <dbReference type="NCBI Taxonomy" id="1974706"/>
    <lineage>
        <taxon>Bacteria</taxon>
        <taxon>Candidatus Nealsoniibacteriota</taxon>
    </lineage>
</organism>
<feature type="transmembrane region" description="Helical" evidence="8">
    <location>
        <begin position="658"/>
        <end position="680"/>
    </location>
</feature>
<dbReference type="InterPro" id="IPR044492">
    <property type="entry name" value="P_typ_ATPase_HD_dom"/>
</dbReference>
<evidence type="ECO:0000256" key="5">
    <source>
        <dbReference type="ARBA" id="ARBA00022967"/>
    </source>
</evidence>
<dbReference type="SUPFAM" id="SSF56784">
    <property type="entry name" value="HAD-like"/>
    <property type="match status" value="1"/>
</dbReference>
<feature type="transmembrane region" description="Helical" evidence="8">
    <location>
        <begin position="759"/>
        <end position="781"/>
    </location>
</feature>
<dbReference type="InterPro" id="IPR004014">
    <property type="entry name" value="ATPase_P-typ_cation-transptr_N"/>
</dbReference>
<dbReference type="SFLD" id="SFLDG00002">
    <property type="entry name" value="C1.7:_P-type_atpase_like"/>
    <property type="match status" value="1"/>
</dbReference>
<dbReference type="SFLD" id="SFLDS00003">
    <property type="entry name" value="Haloacid_Dehalogenase"/>
    <property type="match status" value="1"/>
</dbReference>
<dbReference type="Gene3D" id="2.70.150.10">
    <property type="entry name" value="Calcium-transporting ATPase, cytoplasmic transduction domain A"/>
    <property type="match status" value="1"/>
</dbReference>
<evidence type="ECO:0000256" key="7">
    <source>
        <dbReference type="ARBA" id="ARBA00023136"/>
    </source>
</evidence>
<reference evidence="11" key="1">
    <citation type="submission" date="2017-09" db="EMBL/GenBank/DDBJ databases">
        <title>Depth-based differentiation of microbial function through sediment-hosted aquifers and enrichment of novel symbionts in the deep terrestrial subsurface.</title>
        <authorList>
            <person name="Probst A.J."/>
            <person name="Ladd B."/>
            <person name="Jarett J.K."/>
            <person name="Geller-Mcgrath D.E."/>
            <person name="Sieber C.M.K."/>
            <person name="Emerson J.B."/>
            <person name="Anantharaman K."/>
            <person name="Thomas B.C."/>
            <person name="Malmstrom R."/>
            <person name="Stieglmeier M."/>
            <person name="Klingl A."/>
            <person name="Woyke T."/>
            <person name="Ryan C.M."/>
            <person name="Banfield J.F."/>
        </authorList>
    </citation>
    <scope>NUCLEOTIDE SEQUENCE [LARGE SCALE GENOMIC DNA]</scope>
</reference>
<dbReference type="PROSITE" id="PS00154">
    <property type="entry name" value="ATPASE_E1_E2"/>
    <property type="match status" value="1"/>
</dbReference>
<evidence type="ECO:0000256" key="6">
    <source>
        <dbReference type="ARBA" id="ARBA00022989"/>
    </source>
</evidence>
<keyword evidence="7 8" id="KW-0472">Membrane</keyword>
<keyword evidence="3" id="KW-0547">Nucleotide-binding</keyword>
<dbReference type="GO" id="GO:0005524">
    <property type="term" value="F:ATP binding"/>
    <property type="evidence" value="ECO:0007669"/>
    <property type="project" value="UniProtKB-KW"/>
</dbReference>
<accession>A0A2M6T0Q5</accession>
<feature type="transmembrane region" description="Helical" evidence="8">
    <location>
        <begin position="258"/>
        <end position="277"/>
    </location>
</feature>